<evidence type="ECO:0000259" key="1">
    <source>
        <dbReference type="Pfam" id="PF00326"/>
    </source>
</evidence>
<feature type="domain" description="Dipeptidylpeptidase IV N-terminal" evidence="2">
    <location>
        <begin position="106"/>
        <end position="425"/>
    </location>
</feature>
<dbReference type="Proteomes" id="UP000270673">
    <property type="component" value="Chromosome"/>
</dbReference>
<keyword evidence="4" id="KW-1185">Reference proteome</keyword>
<dbReference type="OrthoDB" id="9812921at2"/>
<gene>
    <name evidence="3" type="ORF">D8S85_02740</name>
</gene>
<dbReference type="SUPFAM" id="SSF82171">
    <property type="entry name" value="DPP6 N-terminal domain-like"/>
    <property type="match status" value="1"/>
</dbReference>
<name>A0A3S9VPT7_9BACT</name>
<dbReference type="Gene3D" id="3.40.50.1820">
    <property type="entry name" value="alpha/beta hydrolase"/>
    <property type="match status" value="1"/>
</dbReference>
<dbReference type="EMBL" id="CP032819">
    <property type="protein sequence ID" value="AZS28573.1"/>
    <property type="molecule type" value="Genomic_DNA"/>
</dbReference>
<dbReference type="PANTHER" id="PTHR11731">
    <property type="entry name" value="PROTEASE FAMILY S9B,C DIPEPTIDYL-PEPTIDASE IV-RELATED"/>
    <property type="match status" value="1"/>
</dbReference>
<dbReference type="RefSeq" id="WP_106624725.1">
    <property type="nucleotide sequence ID" value="NZ_CP032819.1"/>
</dbReference>
<proteinExistence type="predicted"/>
<dbReference type="GO" id="GO:0006508">
    <property type="term" value="P:proteolysis"/>
    <property type="evidence" value="ECO:0007669"/>
    <property type="project" value="InterPro"/>
</dbReference>
<dbReference type="InterPro" id="IPR029058">
    <property type="entry name" value="AB_hydrolase_fold"/>
</dbReference>
<dbReference type="Gene3D" id="2.140.10.30">
    <property type="entry name" value="Dipeptidylpeptidase IV, N-terminal domain"/>
    <property type="match status" value="1"/>
</dbReference>
<dbReference type="InterPro" id="IPR002469">
    <property type="entry name" value="Peptidase_S9B_N"/>
</dbReference>
<evidence type="ECO:0000313" key="4">
    <source>
        <dbReference type="Proteomes" id="UP000270673"/>
    </source>
</evidence>
<dbReference type="Pfam" id="PF00326">
    <property type="entry name" value="Peptidase_S9"/>
    <property type="match status" value="1"/>
</dbReference>
<reference evidence="3 4" key="1">
    <citation type="submission" date="2018-10" db="EMBL/GenBank/DDBJ databases">
        <title>Butyricimonas faecalis sp. nov., isolated from human faeces and emended description of the genus Butyricimonas.</title>
        <authorList>
            <person name="Le Roy T."/>
            <person name="Van der Smissen P."/>
            <person name="Paquot A."/>
            <person name="Delzenne N."/>
            <person name="Muccioli G."/>
            <person name="Collet J.-F."/>
            <person name="Cani P.D."/>
        </authorList>
    </citation>
    <scope>NUCLEOTIDE SEQUENCE [LARGE SCALE GENOMIC DNA]</scope>
    <source>
        <strain evidence="3 4">H184</strain>
    </source>
</reference>
<feature type="domain" description="Peptidase S9 prolyl oligopeptidase catalytic" evidence="1">
    <location>
        <begin position="511"/>
        <end position="707"/>
    </location>
</feature>
<dbReference type="SUPFAM" id="SSF53474">
    <property type="entry name" value="alpha/beta-Hydrolases"/>
    <property type="match status" value="1"/>
</dbReference>
<dbReference type="AlphaFoldDB" id="A0A3S9VPT7"/>
<accession>A0A3S9VPT7</accession>
<dbReference type="InterPro" id="IPR001375">
    <property type="entry name" value="Peptidase_S9_cat"/>
</dbReference>
<organism evidence="3 4">
    <name type="scientific">Butyricimonas faecalis</name>
    <dbReference type="NCBI Taxonomy" id="2093856"/>
    <lineage>
        <taxon>Bacteria</taxon>
        <taxon>Pseudomonadati</taxon>
        <taxon>Bacteroidota</taxon>
        <taxon>Bacteroidia</taxon>
        <taxon>Bacteroidales</taxon>
        <taxon>Odoribacteraceae</taxon>
        <taxon>Butyricimonas</taxon>
    </lineage>
</organism>
<dbReference type="GO" id="GO:0008236">
    <property type="term" value="F:serine-type peptidase activity"/>
    <property type="evidence" value="ECO:0007669"/>
    <property type="project" value="InterPro"/>
</dbReference>
<sequence length="707" mass="80875">MKRMFLAIIGLSMMFDLSAQKKVLTMEEAVMGYHLYPRSKYIQWQGDKNQLTYLDREGLMSESVDKGEKKVLLTVAELNKILGAELKGFPNFSWLDANTLVIARQGTVYHIDVVKKQVKQKFTFPKGAANETYSKASNRYAYTIGNNLYYMDERGNSYTVTADEDKNIVNGQVVSRNEFGITGGIFWSPDGKKLGFYRKDESQVTNFPLLDINTRTGELKEIKYPMAGMKSELVSLGVYDIASAKTIFLDVNDFGREQYLTGITWAPESDMVYIQVLNRGQNHMRLNKYDASTGKFIATLFEEKSNTYVEPQSGLVFLANNPKQFIYSTNNRDGFMNLYLHDVNGKLIRRLTDVDADVVFVAADAAGKYVYYLSSEISPVEKQLFRVEVKSGKKNRLTTEEGWHNITMSGDCAYFIDNYSSIKVPRNVDLTTNAGKVVRRLQEVENPNKDYNFGEITLGSIKADDGSDLYYRLIKPMDFDPNKKYPVIHYVYGGPHAQLVTNTWNALLRTWEMYMAQHGYVVFVIDNHGTPNRGKAFEDIIHRQCGQVEMKDQVKGIEWLKSFPWVDANRIGVHGWSYGGFMTISLITNYPDIYKVAVAGGPVIDWKWYEVMYGERYMDTPQENPEGYAKTSLIAKAKDLKGKLLICQGAVDPVVVWEQSLSFIRECIKNNVQVDYFPYPCAEHNVMGRDRIHLMQKVTNYFEDYLK</sequence>
<evidence type="ECO:0000313" key="3">
    <source>
        <dbReference type="EMBL" id="AZS28573.1"/>
    </source>
</evidence>
<dbReference type="GO" id="GO:0008239">
    <property type="term" value="F:dipeptidyl-peptidase activity"/>
    <property type="evidence" value="ECO:0007669"/>
    <property type="project" value="TreeGrafter"/>
</dbReference>
<dbReference type="Pfam" id="PF00930">
    <property type="entry name" value="DPPIV_N"/>
    <property type="match status" value="1"/>
</dbReference>
<dbReference type="PANTHER" id="PTHR11731:SF193">
    <property type="entry name" value="DIPEPTIDYL PEPTIDASE 9"/>
    <property type="match status" value="1"/>
</dbReference>
<dbReference type="KEGG" id="buy:D8S85_02740"/>
<evidence type="ECO:0000259" key="2">
    <source>
        <dbReference type="Pfam" id="PF00930"/>
    </source>
</evidence>
<protein>
    <submittedName>
        <fullName evidence="3">S9 family peptidase</fullName>
    </submittedName>
</protein>
<dbReference type="InterPro" id="IPR050278">
    <property type="entry name" value="Serine_Prot_S9B/DPPIV"/>
</dbReference>